<evidence type="ECO:0000256" key="2">
    <source>
        <dbReference type="ARBA" id="ARBA00022723"/>
    </source>
</evidence>
<keyword evidence="5" id="KW-0732">Signal</keyword>
<dbReference type="Gene3D" id="3.40.720.10">
    <property type="entry name" value="Alkaline Phosphatase, subunit A"/>
    <property type="match status" value="1"/>
</dbReference>
<dbReference type="SUPFAM" id="SSF53649">
    <property type="entry name" value="Alkaline phosphatase-like"/>
    <property type="match status" value="1"/>
</dbReference>
<proteinExistence type="inferred from homology"/>
<keyword evidence="8" id="KW-1185">Reference proteome</keyword>
<keyword evidence="3" id="KW-0378">Hydrolase</keyword>
<evidence type="ECO:0000313" key="8">
    <source>
        <dbReference type="Proteomes" id="UP000295455"/>
    </source>
</evidence>
<dbReference type="InterPro" id="IPR017850">
    <property type="entry name" value="Alkaline_phosphatase_core_sf"/>
</dbReference>
<dbReference type="PROSITE" id="PS00523">
    <property type="entry name" value="SULFATASE_1"/>
    <property type="match status" value="1"/>
</dbReference>
<evidence type="ECO:0000256" key="5">
    <source>
        <dbReference type="SAM" id="SignalP"/>
    </source>
</evidence>
<dbReference type="Pfam" id="PF00884">
    <property type="entry name" value="Sulfatase"/>
    <property type="match status" value="1"/>
</dbReference>
<evidence type="ECO:0000256" key="3">
    <source>
        <dbReference type="ARBA" id="ARBA00022801"/>
    </source>
</evidence>
<dbReference type="InterPro" id="IPR024607">
    <property type="entry name" value="Sulfatase_CS"/>
</dbReference>
<name>A0A4R1RLD3_9FLAO</name>
<feature type="domain" description="Sulfatase N-terminal" evidence="6">
    <location>
        <begin position="34"/>
        <end position="364"/>
    </location>
</feature>
<dbReference type="InterPro" id="IPR000917">
    <property type="entry name" value="Sulfatase_N"/>
</dbReference>
<evidence type="ECO:0000259" key="6">
    <source>
        <dbReference type="Pfam" id="PF00884"/>
    </source>
</evidence>
<keyword evidence="4" id="KW-0106">Calcium</keyword>
<dbReference type="PANTHER" id="PTHR42693">
    <property type="entry name" value="ARYLSULFATASE FAMILY MEMBER"/>
    <property type="match status" value="1"/>
</dbReference>
<feature type="signal peptide" evidence="5">
    <location>
        <begin position="1"/>
        <end position="24"/>
    </location>
</feature>
<comment type="caution">
    <text evidence="7">The sequence shown here is derived from an EMBL/GenBank/DDBJ whole genome shotgun (WGS) entry which is preliminary data.</text>
</comment>
<dbReference type="RefSeq" id="WP_207902834.1">
    <property type="nucleotide sequence ID" value="NZ_OX156936.1"/>
</dbReference>
<feature type="chain" id="PRO_5020380239" evidence="5">
    <location>
        <begin position="25"/>
        <end position="473"/>
    </location>
</feature>
<protein>
    <submittedName>
        <fullName evidence="7">Arylsulfatase A-like enzyme</fullName>
    </submittedName>
</protein>
<evidence type="ECO:0000313" key="7">
    <source>
        <dbReference type="EMBL" id="TCL66906.1"/>
    </source>
</evidence>
<dbReference type="EMBL" id="SLUP01000003">
    <property type="protein sequence ID" value="TCL66906.1"/>
    <property type="molecule type" value="Genomic_DNA"/>
</dbReference>
<dbReference type="Gene3D" id="3.30.1120.10">
    <property type="match status" value="1"/>
</dbReference>
<sequence>MRNHSFYQLIIVTSFSLMGLVAIAQKTASKNTNPNIILIMADDLGYGDVGFNGNKKVITPNLDLMAKSGVKFNNFYAAAPLCSPTRASVLTGRSPFRQGIFAAHTGAMRPAEKTIAEVLKKEGYKTGFFGKWHLGWVEPDEVESRGMYSPPWHHGYDETFATKSAVPTWNPTKTPEGWTSWGAEEDGSWGGSIYVQNGQPVTENLEGDDSRIIIDRAIPFIEQSISKDKPFFATIWFHTPHEPVVAGPEYLAKYPDLPLAQQHYYGAITAMDDQIGRLRAFLKDKNIEDNTIIFFCSDNGPADPLAKKGIASAGPFSGHKHQMWEGGLRVPALALWPKHIKEGIVSDYQANTSDYFPTILEILNVQKDKKIPLDGVSFNPILNGESNVREIPFAAGYQRLFNDIELYAYIDGAYKICIPDKGDEMMLFDIKNDPAEKNNLALEKPELLKKMMLELEKVKESWKQSREGKDYQW</sequence>
<comment type="similarity">
    <text evidence="1">Belongs to the sulfatase family.</text>
</comment>
<dbReference type="PANTHER" id="PTHR42693:SF53">
    <property type="entry name" value="ENDO-4-O-SULFATASE"/>
    <property type="match status" value="1"/>
</dbReference>
<gene>
    <name evidence="7" type="ORF">EV196_103326</name>
</gene>
<accession>A0A4R1RLD3</accession>
<dbReference type="GO" id="GO:0004065">
    <property type="term" value="F:arylsulfatase activity"/>
    <property type="evidence" value="ECO:0007669"/>
    <property type="project" value="TreeGrafter"/>
</dbReference>
<organism evidence="7 8">
    <name type="scientific">Mariniflexile fucanivorans</name>
    <dbReference type="NCBI Taxonomy" id="264023"/>
    <lineage>
        <taxon>Bacteria</taxon>
        <taxon>Pseudomonadati</taxon>
        <taxon>Bacteroidota</taxon>
        <taxon>Flavobacteriia</taxon>
        <taxon>Flavobacteriales</taxon>
        <taxon>Flavobacteriaceae</taxon>
        <taxon>Mariniflexile</taxon>
    </lineage>
</organism>
<evidence type="ECO:0000256" key="1">
    <source>
        <dbReference type="ARBA" id="ARBA00008779"/>
    </source>
</evidence>
<dbReference type="AlphaFoldDB" id="A0A4R1RLD3"/>
<dbReference type="GO" id="GO:0046872">
    <property type="term" value="F:metal ion binding"/>
    <property type="evidence" value="ECO:0007669"/>
    <property type="project" value="UniProtKB-KW"/>
</dbReference>
<keyword evidence="2" id="KW-0479">Metal-binding</keyword>
<reference evidence="7 8" key="1">
    <citation type="submission" date="2019-03" db="EMBL/GenBank/DDBJ databases">
        <title>Genomic Encyclopedia of Type Strains, Phase IV (KMG-IV): sequencing the most valuable type-strain genomes for metagenomic binning, comparative biology and taxonomic classification.</title>
        <authorList>
            <person name="Goeker M."/>
        </authorList>
    </citation>
    <scope>NUCLEOTIDE SEQUENCE [LARGE SCALE GENOMIC DNA]</scope>
    <source>
        <strain evidence="7 8">DSM 18792</strain>
    </source>
</reference>
<evidence type="ECO:0000256" key="4">
    <source>
        <dbReference type="ARBA" id="ARBA00022837"/>
    </source>
</evidence>
<dbReference type="Proteomes" id="UP000295455">
    <property type="component" value="Unassembled WGS sequence"/>
</dbReference>
<dbReference type="InterPro" id="IPR050738">
    <property type="entry name" value="Sulfatase"/>
</dbReference>